<feature type="domain" description="RNA polymerase sigma-70 region 2" evidence="3">
    <location>
        <begin position="14"/>
        <end position="52"/>
    </location>
</feature>
<gene>
    <name evidence="4" type="ORF">DN069_23960</name>
</gene>
<dbReference type="GO" id="GO:0006352">
    <property type="term" value="P:DNA-templated transcription initiation"/>
    <property type="evidence" value="ECO:0007669"/>
    <property type="project" value="InterPro"/>
</dbReference>
<reference evidence="4 5" key="1">
    <citation type="submission" date="2018-06" db="EMBL/GenBank/DDBJ databases">
        <title>Streptacidiphilus pinicola sp. nov., isolated from pine grove soil.</title>
        <authorList>
            <person name="Roh S.G."/>
            <person name="Park S."/>
            <person name="Kim M.-K."/>
            <person name="Yun B.-R."/>
            <person name="Park J."/>
            <person name="Kim M.J."/>
            <person name="Kim Y.S."/>
            <person name="Kim S.B."/>
        </authorList>
    </citation>
    <scope>NUCLEOTIDE SEQUENCE [LARGE SCALE GENOMIC DNA]</scope>
    <source>
        <strain evidence="4 5">MMS16-CNU450</strain>
    </source>
</reference>
<keyword evidence="5" id="KW-1185">Reference proteome</keyword>
<dbReference type="InterPro" id="IPR013324">
    <property type="entry name" value="RNA_pol_sigma_r3/r4-like"/>
</dbReference>
<keyword evidence="2" id="KW-1133">Transmembrane helix</keyword>
<accession>A0A2X0IEZ9</accession>
<feature type="compositionally biased region" description="Low complexity" evidence="1">
    <location>
        <begin position="296"/>
        <end position="314"/>
    </location>
</feature>
<evidence type="ECO:0000256" key="2">
    <source>
        <dbReference type="SAM" id="Phobius"/>
    </source>
</evidence>
<dbReference type="OrthoDB" id="4990598at2"/>
<dbReference type="GO" id="GO:0003700">
    <property type="term" value="F:DNA-binding transcription factor activity"/>
    <property type="evidence" value="ECO:0007669"/>
    <property type="project" value="InterPro"/>
</dbReference>
<dbReference type="EMBL" id="QKYN01000095">
    <property type="protein sequence ID" value="RAG83097.1"/>
    <property type="molecule type" value="Genomic_DNA"/>
</dbReference>
<protein>
    <recommendedName>
        <fullName evidence="3">RNA polymerase sigma-70 region 2 domain-containing protein</fullName>
    </recommendedName>
</protein>
<evidence type="ECO:0000259" key="3">
    <source>
        <dbReference type="Pfam" id="PF04542"/>
    </source>
</evidence>
<dbReference type="SUPFAM" id="SSF88659">
    <property type="entry name" value="Sigma3 and sigma4 domains of RNA polymerase sigma factors"/>
    <property type="match status" value="1"/>
</dbReference>
<name>A0A2X0IEZ9_9ACTN</name>
<dbReference type="Proteomes" id="UP000248889">
    <property type="component" value="Unassembled WGS sequence"/>
</dbReference>
<evidence type="ECO:0000313" key="4">
    <source>
        <dbReference type="EMBL" id="RAG83097.1"/>
    </source>
</evidence>
<dbReference type="InterPro" id="IPR013325">
    <property type="entry name" value="RNA_pol_sigma_r2"/>
</dbReference>
<dbReference type="Gene3D" id="1.10.1740.10">
    <property type="match status" value="1"/>
</dbReference>
<proteinExistence type="predicted"/>
<dbReference type="AlphaFoldDB" id="A0A2X0IEZ9"/>
<dbReference type="RefSeq" id="WP_133260030.1">
    <property type="nucleotide sequence ID" value="NZ_QKYN01000095.1"/>
</dbReference>
<keyword evidence="2" id="KW-0472">Membrane</keyword>
<feature type="region of interest" description="Disordered" evidence="1">
    <location>
        <begin position="264"/>
        <end position="326"/>
    </location>
</feature>
<dbReference type="Pfam" id="PF04542">
    <property type="entry name" value="Sigma70_r2"/>
    <property type="match status" value="1"/>
</dbReference>
<organism evidence="4 5">
    <name type="scientific">Streptacidiphilus pinicola</name>
    <dbReference type="NCBI Taxonomy" id="2219663"/>
    <lineage>
        <taxon>Bacteria</taxon>
        <taxon>Bacillati</taxon>
        <taxon>Actinomycetota</taxon>
        <taxon>Actinomycetes</taxon>
        <taxon>Kitasatosporales</taxon>
        <taxon>Streptomycetaceae</taxon>
        <taxon>Streptacidiphilus</taxon>
    </lineage>
</organism>
<evidence type="ECO:0000256" key="1">
    <source>
        <dbReference type="SAM" id="MobiDB-lite"/>
    </source>
</evidence>
<comment type="caution">
    <text evidence="4">The sequence shown here is derived from an EMBL/GenBank/DDBJ whole genome shotgun (WGS) entry which is preliminary data.</text>
</comment>
<dbReference type="InterPro" id="IPR007627">
    <property type="entry name" value="RNA_pol_sigma70_r2"/>
</dbReference>
<dbReference type="SUPFAM" id="SSF88946">
    <property type="entry name" value="Sigma2 domain of RNA polymerase sigma factors"/>
    <property type="match status" value="1"/>
</dbReference>
<sequence length="326" mass="32871">MTTGEGAALDYARLYKDHHAGLLAYAQTLTGDRSQAEDLAAEARFRVWRGVRAGRRVGDVPGQLREAARALAADPTRTGAGPTRAQDVGQVGQVVTVLSELPQRWLRALWLTEVEDRPVDAVARALGTGRSVAGALLHQAHEGLRQGLLRTAPHQADAVAVGGEEPRDDGMSRSHEERLNALTGPALLALADTAAGTGLLSLAATASVTAVPAGATRVAHRAVVSHRGPRRRRPVRVAAAGGLIAAAAGIVTAVAVTGAEPASPTAAAAPTAGPTSTSAVRPGPLAAQTTPMRTVPTGLTSASASTSPAGTGPALAPAVPVTAGAS</sequence>
<feature type="compositionally biased region" description="Low complexity" evidence="1">
    <location>
        <begin position="264"/>
        <end position="279"/>
    </location>
</feature>
<feature type="transmembrane region" description="Helical" evidence="2">
    <location>
        <begin position="237"/>
        <end position="256"/>
    </location>
</feature>
<keyword evidence="2" id="KW-0812">Transmembrane</keyword>
<feature type="non-terminal residue" evidence="4">
    <location>
        <position position="326"/>
    </location>
</feature>
<evidence type="ECO:0000313" key="5">
    <source>
        <dbReference type="Proteomes" id="UP000248889"/>
    </source>
</evidence>